<name>A0A9N8V2F9_9GLOM</name>
<organism evidence="2 3">
    <name type="scientific">Diversispora eburnea</name>
    <dbReference type="NCBI Taxonomy" id="1213867"/>
    <lineage>
        <taxon>Eukaryota</taxon>
        <taxon>Fungi</taxon>
        <taxon>Fungi incertae sedis</taxon>
        <taxon>Mucoromycota</taxon>
        <taxon>Glomeromycotina</taxon>
        <taxon>Glomeromycetes</taxon>
        <taxon>Diversisporales</taxon>
        <taxon>Diversisporaceae</taxon>
        <taxon>Diversispora</taxon>
    </lineage>
</organism>
<proteinExistence type="predicted"/>
<dbReference type="AlphaFoldDB" id="A0A9N8V2F9"/>
<protein>
    <submittedName>
        <fullName evidence="2">2364_t:CDS:1</fullName>
    </submittedName>
</protein>
<evidence type="ECO:0000313" key="2">
    <source>
        <dbReference type="EMBL" id="CAG8435171.1"/>
    </source>
</evidence>
<dbReference type="EMBL" id="CAJVPK010000030">
    <property type="protein sequence ID" value="CAG8435171.1"/>
    <property type="molecule type" value="Genomic_DNA"/>
</dbReference>
<feature type="compositionally biased region" description="Polar residues" evidence="1">
    <location>
        <begin position="108"/>
        <end position="121"/>
    </location>
</feature>
<sequence length="554" mass="64851">MGESALEKSGPVSVAKIIDYKYEMDQDWYMLKFKDQKKQPQWQQYRNLYGVDEMVNDYWKREKQSAFPTPGPLGVTKNSFDNDSSGMSFQQDLENFLQVNKDEFLNSISKDNTDQNNNFPLTNKEESSSSINSKNTCKNRFSESPMKIKWKGNLVKGKNKLSIGNIIDIIETLQAFIFLFESCEEEIPQSLSNLNAEKNFMEWNDIVGVIMIDKNHSCLLIFPNTKKIQQKLEKLGLDFSLNDEQLNNKPFFAIHKIISTAIYQNILDTNEFETSKNLKDLNLFNNGFPNISMYHDKLLELCANNKPKFINFSPKINFEKDEIINVMENLGAKYQTHYSEDVKMVLIHVLYEKQINFMPYLMNLKDLTECIFVLYKPKDVEVILQHGGFVTITTLAFSTEKDVIERVINLFNHQTKLYPNSRWEIVLNPYIKEYLAQTSNLQNIYKQNAKLSYLTILLCKEKKYIRYFRPKEFPRIFNSSKFITTLNTPPSMIKSLHFTMIKMHQNNWKTHRHYVVICADNEKEMDPVPIEGVLRLNLREFEMKFGSNNNNVSA</sequence>
<keyword evidence="3" id="KW-1185">Reference proteome</keyword>
<comment type="caution">
    <text evidence="2">The sequence shown here is derived from an EMBL/GenBank/DDBJ whole genome shotgun (WGS) entry which is preliminary data.</text>
</comment>
<dbReference type="OrthoDB" id="2412606at2759"/>
<evidence type="ECO:0000313" key="3">
    <source>
        <dbReference type="Proteomes" id="UP000789706"/>
    </source>
</evidence>
<gene>
    <name evidence="2" type="ORF">DEBURN_LOCUS835</name>
</gene>
<dbReference type="Proteomes" id="UP000789706">
    <property type="component" value="Unassembled WGS sequence"/>
</dbReference>
<reference evidence="2" key="1">
    <citation type="submission" date="2021-06" db="EMBL/GenBank/DDBJ databases">
        <authorList>
            <person name="Kallberg Y."/>
            <person name="Tangrot J."/>
            <person name="Rosling A."/>
        </authorList>
    </citation>
    <scope>NUCLEOTIDE SEQUENCE</scope>
    <source>
        <strain evidence="2">AZ414A</strain>
    </source>
</reference>
<evidence type="ECO:0000256" key="1">
    <source>
        <dbReference type="SAM" id="MobiDB-lite"/>
    </source>
</evidence>
<feature type="region of interest" description="Disordered" evidence="1">
    <location>
        <begin position="108"/>
        <end position="136"/>
    </location>
</feature>
<accession>A0A9N8V2F9</accession>